<dbReference type="RefSeq" id="WP_008696098.1">
    <property type="nucleotide sequence ID" value="NZ_KE161007.1"/>
</dbReference>
<dbReference type="HOGENOM" id="CLU_2316231_0_0_0"/>
<dbReference type="Proteomes" id="UP000003233">
    <property type="component" value="Unassembled WGS sequence"/>
</dbReference>
<dbReference type="PATRIC" id="fig|457404.5.peg.554"/>
<gene>
    <name evidence="1" type="ORF">HMPREF0402_00708</name>
</gene>
<proteinExistence type="predicted"/>
<dbReference type="BioCyc" id="FSP457404-HMP:GTSQ-710-MONOMER"/>
<organism evidence="1 2">
    <name type="scientific">Fusobacterium ulcerans 12-1B</name>
    <dbReference type="NCBI Taxonomy" id="457404"/>
    <lineage>
        <taxon>Bacteria</taxon>
        <taxon>Fusobacteriati</taxon>
        <taxon>Fusobacteriota</taxon>
        <taxon>Fusobacteriia</taxon>
        <taxon>Fusobacteriales</taxon>
        <taxon>Fusobacteriaceae</taxon>
        <taxon>Fusobacterium</taxon>
    </lineage>
</organism>
<sequence>MNIKKPYVEIEEIARYETDTYLFFFGTTNFGGEKYPFLSYCPIYKNSATKIDVDEIGKIVRSYPCNVSRAIIEKEIKKISGCDTFKISLYDKDNKIYRY</sequence>
<keyword evidence="2" id="KW-1185">Reference proteome</keyword>
<evidence type="ECO:0000313" key="1">
    <source>
        <dbReference type="EMBL" id="EHO83690.1"/>
    </source>
</evidence>
<evidence type="ECO:0000313" key="2">
    <source>
        <dbReference type="Proteomes" id="UP000003233"/>
    </source>
</evidence>
<name>H1PQL5_9FUSO</name>
<reference evidence="1 2" key="1">
    <citation type="submission" date="2012-07" db="EMBL/GenBank/DDBJ databases">
        <title>The Genome Sequence of Fusobacterium ulcerans 12_1B.</title>
        <authorList>
            <consortium name="The Broad Institute Genome Sequencing Platform"/>
            <person name="Earl A."/>
            <person name="Ward D."/>
            <person name="Feldgarden M."/>
            <person name="Gevers D."/>
            <person name="Strauss J."/>
            <person name="Ambrose C.E."/>
            <person name="Allen-Vercoe E."/>
            <person name="Walker B."/>
            <person name="Young S.K."/>
            <person name="Zeng Q."/>
            <person name="Gargeya S."/>
            <person name="Fitzgerald M."/>
            <person name="Haas B."/>
            <person name="Abouelleil A."/>
            <person name="Alvarado L."/>
            <person name="Arachchi H.M."/>
            <person name="Berlin A.M."/>
            <person name="Chapman S.B."/>
            <person name="Goldberg J."/>
            <person name="Griggs A."/>
            <person name="Gujja S."/>
            <person name="Hansen M."/>
            <person name="Howarth C."/>
            <person name="Imamovic A."/>
            <person name="Larimer J."/>
            <person name="McCowen C."/>
            <person name="Montmayeur A."/>
            <person name="Murphy C."/>
            <person name="Neiman D."/>
            <person name="Pearson M."/>
            <person name="Priest M."/>
            <person name="Roberts A."/>
            <person name="Saif S."/>
            <person name="Shea T."/>
            <person name="Sisk P."/>
            <person name="Sykes S."/>
            <person name="Wortman J."/>
            <person name="Nusbaum C."/>
            <person name="Birren B."/>
        </authorList>
    </citation>
    <scope>NUCLEOTIDE SEQUENCE [LARGE SCALE GENOMIC DNA]</scope>
    <source>
        <strain evidence="1 2">12_1B</strain>
    </source>
</reference>
<dbReference type="EMBL" id="AGWJ02000002">
    <property type="protein sequence ID" value="EHO83690.1"/>
    <property type="molecule type" value="Genomic_DNA"/>
</dbReference>
<accession>H1PQL5</accession>
<dbReference type="AlphaFoldDB" id="H1PQL5"/>
<comment type="caution">
    <text evidence="1">The sequence shown here is derived from an EMBL/GenBank/DDBJ whole genome shotgun (WGS) entry which is preliminary data.</text>
</comment>
<protein>
    <submittedName>
        <fullName evidence="1">Uncharacterized protein</fullName>
    </submittedName>
</protein>